<dbReference type="EC" id="1.-.-.-" evidence="10"/>
<evidence type="ECO:0000256" key="4">
    <source>
        <dbReference type="ARBA" id="ARBA00022643"/>
    </source>
</evidence>
<dbReference type="AlphaFoldDB" id="A0A1J5RVI0"/>
<evidence type="ECO:0000259" key="9">
    <source>
        <dbReference type="Pfam" id="PF00881"/>
    </source>
</evidence>
<comment type="caution">
    <text evidence="10">The sequence shown here is derived from an EMBL/GenBank/DDBJ whole genome shotgun (WGS) entry which is preliminary data.</text>
</comment>
<evidence type="ECO:0000256" key="5">
    <source>
        <dbReference type="ARBA" id="ARBA00022857"/>
    </source>
</evidence>
<comment type="cofactor">
    <cofactor evidence="1">
        <name>FMN</name>
        <dbReference type="ChEBI" id="CHEBI:58210"/>
    </cofactor>
</comment>
<comment type="similarity">
    <text evidence="2">Belongs to the nitroreductase family.</text>
</comment>
<evidence type="ECO:0000256" key="1">
    <source>
        <dbReference type="ARBA" id="ARBA00001917"/>
    </source>
</evidence>
<dbReference type="Pfam" id="PF00881">
    <property type="entry name" value="Nitroreductase"/>
    <property type="match status" value="1"/>
</dbReference>
<evidence type="ECO:0000256" key="6">
    <source>
        <dbReference type="ARBA" id="ARBA00023002"/>
    </source>
</evidence>
<dbReference type="Gene3D" id="3.40.109.10">
    <property type="entry name" value="NADH Oxidase"/>
    <property type="match status" value="1"/>
</dbReference>
<feature type="domain" description="Nitroreductase" evidence="9">
    <location>
        <begin position="33"/>
        <end position="185"/>
    </location>
</feature>
<dbReference type="InterPro" id="IPR000415">
    <property type="entry name" value="Nitroreductase-like"/>
</dbReference>
<evidence type="ECO:0000313" key="10">
    <source>
        <dbReference type="EMBL" id="OIQ99666.1"/>
    </source>
</evidence>
<reference evidence="10" key="1">
    <citation type="submission" date="2016-10" db="EMBL/GenBank/DDBJ databases">
        <title>Sequence of Gallionella enrichment culture.</title>
        <authorList>
            <person name="Poehlein A."/>
            <person name="Muehling M."/>
            <person name="Daniel R."/>
        </authorList>
    </citation>
    <scope>NUCLEOTIDE SEQUENCE</scope>
</reference>
<evidence type="ECO:0000256" key="2">
    <source>
        <dbReference type="ARBA" id="ARBA00007118"/>
    </source>
</evidence>
<proteinExistence type="inferred from homology"/>
<evidence type="ECO:0000256" key="7">
    <source>
        <dbReference type="ARBA" id="ARBA00023027"/>
    </source>
</evidence>
<dbReference type="CDD" id="cd02135">
    <property type="entry name" value="YdjA-like"/>
    <property type="match status" value="1"/>
</dbReference>
<dbReference type="PANTHER" id="PTHR43821">
    <property type="entry name" value="NAD(P)H NITROREDUCTASE YDJA-RELATED"/>
    <property type="match status" value="1"/>
</dbReference>
<dbReference type="PIRSF" id="PIRSF000232">
    <property type="entry name" value="YdjA"/>
    <property type="match status" value="1"/>
</dbReference>
<dbReference type="PANTHER" id="PTHR43821:SF1">
    <property type="entry name" value="NAD(P)H NITROREDUCTASE YDJA-RELATED"/>
    <property type="match status" value="1"/>
</dbReference>
<accession>A0A1J5RVI0</accession>
<keyword evidence="4" id="KW-0288">FMN</keyword>
<name>A0A1J5RVI0_9ZZZZ</name>
<dbReference type="SUPFAM" id="SSF55469">
    <property type="entry name" value="FMN-dependent nitroreductase-like"/>
    <property type="match status" value="1"/>
</dbReference>
<keyword evidence="7" id="KW-0520">NAD</keyword>
<keyword evidence="5" id="KW-0521">NADP</keyword>
<sequence length="206" mass="22213">MSRSTAARQTMPALEMEISDTAQALIHSRQNVSPRRLTEPAPSPAQLAQLFDAAAAAPDHGLLRPWRFVIVPQEKRALLSEVFALALVDRDTDAAPAQIEQAREKAHRAPFLLLAVARLGPAEPDIPAPERLVSLGCALQNMLLSAHAMGLGAGLTSGRAMGSARMRTLFALTEGEQPACFVNIGTVSKRKPQRPRPRPSEFVSTL</sequence>
<feature type="region of interest" description="Disordered" evidence="8">
    <location>
        <begin position="186"/>
        <end position="206"/>
    </location>
</feature>
<dbReference type="InterPro" id="IPR052530">
    <property type="entry name" value="NAD(P)H_nitroreductase"/>
</dbReference>
<dbReference type="InterPro" id="IPR029479">
    <property type="entry name" value="Nitroreductase"/>
</dbReference>
<evidence type="ECO:0000256" key="8">
    <source>
        <dbReference type="SAM" id="MobiDB-lite"/>
    </source>
</evidence>
<gene>
    <name evidence="10" type="primary">ydjA_2</name>
    <name evidence="10" type="ORF">GALL_182450</name>
</gene>
<dbReference type="EMBL" id="MLJW01000103">
    <property type="protein sequence ID" value="OIQ99666.1"/>
    <property type="molecule type" value="Genomic_DNA"/>
</dbReference>
<feature type="compositionally biased region" description="Basic residues" evidence="8">
    <location>
        <begin position="188"/>
        <end position="197"/>
    </location>
</feature>
<keyword evidence="3" id="KW-0285">Flavoprotein</keyword>
<dbReference type="GO" id="GO:0016491">
    <property type="term" value="F:oxidoreductase activity"/>
    <property type="evidence" value="ECO:0007669"/>
    <property type="project" value="UniProtKB-KW"/>
</dbReference>
<evidence type="ECO:0000256" key="3">
    <source>
        <dbReference type="ARBA" id="ARBA00022630"/>
    </source>
</evidence>
<organism evidence="10">
    <name type="scientific">mine drainage metagenome</name>
    <dbReference type="NCBI Taxonomy" id="410659"/>
    <lineage>
        <taxon>unclassified sequences</taxon>
        <taxon>metagenomes</taxon>
        <taxon>ecological metagenomes</taxon>
    </lineage>
</organism>
<dbReference type="InterPro" id="IPR026021">
    <property type="entry name" value="YdjA-like"/>
</dbReference>
<keyword evidence="6 10" id="KW-0560">Oxidoreductase</keyword>
<protein>
    <submittedName>
        <fullName evidence="10">Putative NAD(P)H nitroreductase YdjA</fullName>
        <ecNumber evidence="10">1.-.-.-</ecNumber>
    </submittedName>
</protein>